<dbReference type="EMBL" id="BAAANO010000015">
    <property type="protein sequence ID" value="GAA2007346.1"/>
    <property type="molecule type" value="Genomic_DNA"/>
</dbReference>
<sequence length="158" mass="16075">MSRRARELNSDQQAVVGAVKRIAKQRAKVNANYVSTILRAREQGVTYAAIADAAGTSSQAVQEVVRRHQNRVIAVEDAVPGLAAPAADATPAEATPVADVTPAQAPAPEAAPVPEAAPTTGTTAPTRVRASVPEQSRDAGFGISAATGDGTLRNAAAS</sequence>
<feature type="region of interest" description="Disordered" evidence="1">
    <location>
        <begin position="84"/>
        <end position="158"/>
    </location>
</feature>
<reference evidence="2 3" key="1">
    <citation type="journal article" date="2019" name="Int. J. Syst. Evol. Microbiol.">
        <title>The Global Catalogue of Microorganisms (GCM) 10K type strain sequencing project: providing services to taxonomists for standard genome sequencing and annotation.</title>
        <authorList>
            <consortium name="The Broad Institute Genomics Platform"/>
            <consortium name="The Broad Institute Genome Sequencing Center for Infectious Disease"/>
            <person name="Wu L."/>
            <person name="Ma J."/>
        </authorList>
    </citation>
    <scope>NUCLEOTIDE SEQUENCE [LARGE SCALE GENOMIC DNA]</scope>
    <source>
        <strain evidence="2 3">JCM 14546</strain>
    </source>
</reference>
<dbReference type="RefSeq" id="WP_344308778.1">
    <property type="nucleotide sequence ID" value="NZ_BAAANO010000015.1"/>
</dbReference>
<dbReference type="Proteomes" id="UP001500755">
    <property type="component" value="Unassembled WGS sequence"/>
</dbReference>
<gene>
    <name evidence="2" type="ORF">GCM10009755_17070</name>
</gene>
<evidence type="ECO:0000313" key="2">
    <source>
        <dbReference type="EMBL" id="GAA2007346.1"/>
    </source>
</evidence>
<evidence type="ECO:0000256" key="1">
    <source>
        <dbReference type="SAM" id="MobiDB-lite"/>
    </source>
</evidence>
<protein>
    <submittedName>
        <fullName evidence="2">Uncharacterized protein</fullName>
    </submittedName>
</protein>
<name>A0ABN2TGX3_9MICO</name>
<proteinExistence type="predicted"/>
<evidence type="ECO:0000313" key="3">
    <source>
        <dbReference type="Proteomes" id="UP001500755"/>
    </source>
</evidence>
<keyword evidence="3" id="KW-1185">Reference proteome</keyword>
<comment type="caution">
    <text evidence="2">The sequence shown here is derived from an EMBL/GenBank/DDBJ whole genome shotgun (WGS) entry which is preliminary data.</text>
</comment>
<organism evidence="2 3">
    <name type="scientific">Brevibacterium samyangense</name>
    <dbReference type="NCBI Taxonomy" id="366888"/>
    <lineage>
        <taxon>Bacteria</taxon>
        <taxon>Bacillati</taxon>
        <taxon>Actinomycetota</taxon>
        <taxon>Actinomycetes</taxon>
        <taxon>Micrococcales</taxon>
        <taxon>Brevibacteriaceae</taxon>
        <taxon>Brevibacterium</taxon>
    </lineage>
</organism>
<accession>A0ABN2TGX3</accession>
<feature type="compositionally biased region" description="Low complexity" evidence="1">
    <location>
        <begin position="84"/>
        <end position="130"/>
    </location>
</feature>